<reference evidence="2" key="1">
    <citation type="submission" date="2016-06" db="UniProtKB">
        <authorList>
            <consortium name="WormBaseParasite"/>
        </authorList>
    </citation>
    <scope>IDENTIFICATION</scope>
</reference>
<feature type="domain" description="Cation-transporting P-type ATPase N-terminal" evidence="1">
    <location>
        <begin position="1"/>
        <end position="51"/>
    </location>
</feature>
<dbReference type="WBParaSite" id="GPUH_0000808701-mRNA-1">
    <property type="protein sequence ID" value="GPUH_0000808701-mRNA-1"/>
    <property type="gene ID" value="GPUH_0000808701"/>
</dbReference>
<evidence type="ECO:0000313" key="2">
    <source>
        <dbReference type="WBParaSite" id="GPUH_0000808701-mRNA-1"/>
    </source>
</evidence>
<dbReference type="SUPFAM" id="SSF81665">
    <property type="entry name" value="Calcium ATPase, transmembrane domain M"/>
    <property type="match status" value="1"/>
</dbReference>
<dbReference type="InterPro" id="IPR004014">
    <property type="entry name" value="ATPase_P-typ_cation-transptr_N"/>
</dbReference>
<accession>A0A183DH87</accession>
<proteinExistence type="predicted"/>
<evidence type="ECO:0000259" key="1">
    <source>
        <dbReference type="Pfam" id="PF00690"/>
    </source>
</evidence>
<protein>
    <submittedName>
        <fullName evidence="2">Cation_ATPase_N domain-containing protein</fullName>
    </submittedName>
</protein>
<dbReference type="Pfam" id="PF00690">
    <property type="entry name" value="Cation_ATPase_N"/>
    <property type="match status" value="1"/>
</dbReference>
<organism evidence="2">
    <name type="scientific">Gongylonema pulchrum</name>
    <dbReference type="NCBI Taxonomy" id="637853"/>
    <lineage>
        <taxon>Eukaryota</taxon>
        <taxon>Metazoa</taxon>
        <taxon>Ecdysozoa</taxon>
        <taxon>Nematoda</taxon>
        <taxon>Chromadorea</taxon>
        <taxon>Rhabditida</taxon>
        <taxon>Spirurina</taxon>
        <taxon>Spiruromorpha</taxon>
        <taxon>Spiruroidea</taxon>
        <taxon>Gongylonematidae</taxon>
        <taxon>Gongylonema</taxon>
    </lineage>
</organism>
<name>A0A183DH87_9BILA</name>
<dbReference type="AlphaFoldDB" id="A0A183DH87"/>
<dbReference type="InterPro" id="IPR023298">
    <property type="entry name" value="ATPase_P-typ_TM_dom_sf"/>
</dbReference>
<sequence>LCTKLKTDPINGLPNEKSLLEARRRIFGRNEIPAVPSKSFLRLAWEALQSVNRLAFAAAIRRFLLDELSLRKKMVRFVILALMVH</sequence>